<evidence type="ECO:0000313" key="6">
    <source>
        <dbReference type="EMBL" id="QYY44422.1"/>
    </source>
</evidence>
<keyword evidence="2 4" id="KW-0479">Metal-binding</keyword>
<comment type="cofactor">
    <cofactor evidence="4">
        <name>Zn(2+)</name>
        <dbReference type="ChEBI" id="CHEBI:29105"/>
    </cofactor>
    <text evidence="4">Binds 1 zinc ion.</text>
</comment>
<proteinExistence type="inferred from homology"/>
<organism evidence="6 7">
    <name type="scientific">Aneurinibacillus thermoaerophilus</name>
    <dbReference type="NCBI Taxonomy" id="143495"/>
    <lineage>
        <taxon>Bacteria</taxon>
        <taxon>Bacillati</taxon>
        <taxon>Bacillota</taxon>
        <taxon>Bacilli</taxon>
        <taxon>Bacillales</taxon>
        <taxon>Paenibacillaceae</taxon>
        <taxon>Aneurinibacillus group</taxon>
        <taxon>Aneurinibacillus</taxon>
    </lineage>
</organism>
<gene>
    <name evidence="6" type="ORF">K3F53_02450</name>
</gene>
<comment type="similarity">
    <text evidence="4">Belongs to the SprT family.</text>
</comment>
<feature type="binding site" evidence="4">
    <location>
        <position position="67"/>
    </location>
    <ligand>
        <name>Zn(2+)</name>
        <dbReference type="ChEBI" id="CHEBI:29105"/>
    </ligand>
</feature>
<dbReference type="InterPro" id="IPR023524">
    <property type="entry name" value="Uncharacterised_SprT-like"/>
</dbReference>
<evidence type="ECO:0000256" key="3">
    <source>
        <dbReference type="ARBA" id="ARBA00022833"/>
    </source>
</evidence>
<feature type="domain" description="SprT-like" evidence="5">
    <location>
        <begin position="4"/>
        <end position="149"/>
    </location>
</feature>
<dbReference type="Pfam" id="PF10263">
    <property type="entry name" value="SprT-like"/>
    <property type="match status" value="1"/>
</dbReference>
<sequence length="160" mass="19331">MTDGQLQKLVERISTKFFRRPFAHRAYFNPRLRTTGGRYVLGTHNIELNPKHYEMFGMNELIGIIKHELCHYHLHLTGRGYKHKDADFRRLLKEVGGSRYCRSVAPERKRETYRYELICRDCGTRYLRRRRMNTCRYVCGKCRGRLLLREWREYNDGKTP</sequence>
<reference evidence="6 7" key="1">
    <citation type="submission" date="2021-08" db="EMBL/GenBank/DDBJ databases">
        <title>Complete genome sequence of the strain Aneurinibacillus thermoaerophilus CCM 8960.</title>
        <authorList>
            <person name="Musilova J."/>
            <person name="Kourilova X."/>
            <person name="Pernicova I."/>
            <person name="Bezdicek M."/>
            <person name="Lengerova M."/>
            <person name="Obruca S."/>
            <person name="Sedlar K."/>
        </authorList>
    </citation>
    <scope>NUCLEOTIDE SEQUENCE [LARGE SCALE GENOMIC DNA]</scope>
    <source>
        <strain evidence="6 7">CCM 8960</strain>
    </source>
</reference>
<dbReference type="NCBIfam" id="NF003339">
    <property type="entry name" value="PRK04351.1"/>
    <property type="match status" value="1"/>
</dbReference>
<name>A0ABX8YG43_ANETH</name>
<dbReference type="Proteomes" id="UP000826616">
    <property type="component" value="Chromosome"/>
</dbReference>
<dbReference type="EMBL" id="CP080764">
    <property type="protein sequence ID" value="QYY44422.1"/>
    <property type="molecule type" value="Genomic_DNA"/>
</dbReference>
<evidence type="ECO:0000313" key="7">
    <source>
        <dbReference type="Proteomes" id="UP000826616"/>
    </source>
</evidence>
<comment type="subcellular location">
    <subcellularLocation>
        <location evidence="4">Cytoplasm</location>
    </subcellularLocation>
</comment>
<keyword evidence="3 4" id="KW-0862">Zinc</keyword>
<accession>A0ABX8YG43</accession>
<dbReference type="RefSeq" id="WP_057900438.1">
    <property type="nucleotide sequence ID" value="NZ_CP080764.1"/>
</dbReference>
<dbReference type="HAMAP" id="MF_00745">
    <property type="entry name" value="SprT_like"/>
    <property type="match status" value="1"/>
</dbReference>
<feature type="active site" evidence="4">
    <location>
        <position position="68"/>
    </location>
</feature>
<dbReference type="InterPro" id="IPR006640">
    <property type="entry name" value="SprT-like_domain"/>
</dbReference>
<feature type="binding site" evidence="4">
    <location>
        <position position="71"/>
    </location>
    <ligand>
        <name>Zn(2+)</name>
        <dbReference type="ChEBI" id="CHEBI:29105"/>
    </ligand>
</feature>
<evidence type="ECO:0000256" key="1">
    <source>
        <dbReference type="ARBA" id="ARBA00022490"/>
    </source>
</evidence>
<evidence type="ECO:0000259" key="5">
    <source>
        <dbReference type="SMART" id="SM00731"/>
    </source>
</evidence>
<keyword evidence="7" id="KW-1185">Reference proteome</keyword>
<keyword evidence="1 4" id="KW-0963">Cytoplasm</keyword>
<protein>
    <recommendedName>
        <fullName evidence="4">Protein SprT-like</fullName>
    </recommendedName>
</protein>
<evidence type="ECO:0000256" key="2">
    <source>
        <dbReference type="ARBA" id="ARBA00022723"/>
    </source>
</evidence>
<evidence type="ECO:0000256" key="4">
    <source>
        <dbReference type="HAMAP-Rule" id="MF_00745"/>
    </source>
</evidence>
<dbReference type="SMART" id="SM00731">
    <property type="entry name" value="SprT"/>
    <property type="match status" value="1"/>
</dbReference>
<dbReference type="GeneID" id="97140220"/>